<dbReference type="Gene3D" id="2.40.128.330">
    <property type="match status" value="1"/>
</dbReference>
<reference evidence="15 16" key="1">
    <citation type="submission" date="2016-03" db="EMBL/GenBank/DDBJ databases">
        <title>How can Kluyveromyces marxianus grow so fast - potential evolutionary course in Saccharomyces Complex revealed by comparative genomics.</title>
        <authorList>
            <person name="Mo W."/>
            <person name="Lu W."/>
            <person name="Yang X."/>
            <person name="Qi J."/>
            <person name="Lv H."/>
        </authorList>
    </citation>
    <scope>NUCLEOTIDE SEQUENCE [LARGE SCALE GENOMIC DNA]</scope>
    <source>
        <strain evidence="15 16">FIM1</strain>
    </source>
</reference>
<keyword evidence="4 14" id="KW-0812">Transmembrane</keyword>
<evidence type="ECO:0000256" key="5">
    <source>
        <dbReference type="ARBA" id="ARBA00022792"/>
    </source>
</evidence>
<evidence type="ECO:0000256" key="9">
    <source>
        <dbReference type="ARBA" id="ARBA00023065"/>
    </source>
</evidence>
<evidence type="ECO:0000256" key="7">
    <source>
        <dbReference type="ARBA" id="ARBA00022946"/>
    </source>
</evidence>
<name>A0ABX6EXD9_KLUMA</name>
<evidence type="ECO:0000256" key="14">
    <source>
        <dbReference type="RuleBase" id="RU366042"/>
    </source>
</evidence>
<feature type="transmembrane region" description="Helical" evidence="14">
    <location>
        <begin position="319"/>
        <end position="337"/>
    </location>
</feature>
<keyword evidence="10" id="KW-0496">Mitochondrion</keyword>
<evidence type="ECO:0000256" key="12">
    <source>
        <dbReference type="ARBA" id="ARBA00046105"/>
    </source>
</evidence>
<evidence type="ECO:0000256" key="10">
    <source>
        <dbReference type="ARBA" id="ARBA00023128"/>
    </source>
</evidence>
<comment type="similarity">
    <text evidence="2 14">Belongs to the CorA metal ion transporter (MIT) (TC 1.A.35) family.</text>
</comment>
<organism evidence="15 16">
    <name type="scientific">Kluyveromyces marxianus</name>
    <name type="common">Yeast</name>
    <name type="synonym">Candida kefyr</name>
    <dbReference type="NCBI Taxonomy" id="4911"/>
    <lineage>
        <taxon>Eukaryota</taxon>
        <taxon>Fungi</taxon>
        <taxon>Dikarya</taxon>
        <taxon>Ascomycota</taxon>
        <taxon>Saccharomycotina</taxon>
        <taxon>Saccharomycetes</taxon>
        <taxon>Saccharomycetales</taxon>
        <taxon>Saccharomycetaceae</taxon>
        <taxon>Kluyveromyces</taxon>
    </lineage>
</organism>
<proteinExistence type="inferred from homology"/>
<dbReference type="Pfam" id="PF22099">
    <property type="entry name" value="MRS2-like"/>
    <property type="match status" value="1"/>
</dbReference>
<evidence type="ECO:0000256" key="3">
    <source>
        <dbReference type="ARBA" id="ARBA00022448"/>
    </source>
</evidence>
<dbReference type="PANTHER" id="PTHR13890">
    <property type="entry name" value="RNA SPLICING PROTEIN MRS2, MITOCHONDRIAL"/>
    <property type="match status" value="1"/>
</dbReference>
<evidence type="ECO:0000256" key="11">
    <source>
        <dbReference type="ARBA" id="ARBA00023136"/>
    </source>
</evidence>
<dbReference type="InterPro" id="IPR039204">
    <property type="entry name" value="MRS2-like"/>
</dbReference>
<evidence type="ECO:0000313" key="15">
    <source>
        <dbReference type="EMBL" id="QGN16491.1"/>
    </source>
</evidence>
<protein>
    <recommendedName>
        <fullName evidence="14">Magnesium transporter</fullName>
    </recommendedName>
</protein>
<keyword evidence="5 14" id="KW-0999">Mitochondrion inner membrane</keyword>
<dbReference type="Proteomes" id="UP000422736">
    <property type="component" value="Chromosome 5"/>
</dbReference>
<accession>A0ABX6EXD9</accession>
<evidence type="ECO:0000313" key="16">
    <source>
        <dbReference type="Proteomes" id="UP000422736"/>
    </source>
</evidence>
<feature type="transmembrane region" description="Helical" evidence="14">
    <location>
        <begin position="349"/>
        <end position="368"/>
    </location>
</feature>
<keyword evidence="6 14" id="KW-0460">Magnesium</keyword>
<keyword evidence="16" id="KW-1185">Reference proteome</keyword>
<keyword evidence="8 14" id="KW-1133">Transmembrane helix</keyword>
<dbReference type="CDD" id="cd12823">
    <property type="entry name" value="Mrs2_Mfm1p-like"/>
    <property type="match status" value="1"/>
</dbReference>
<gene>
    <name evidence="15" type="primary">MRS2</name>
    <name evidence="15" type="ORF">FIM1_3204</name>
</gene>
<dbReference type="EMBL" id="CP015058">
    <property type="protein sequence ID" value="QGN16491.1"/>
    <property type="molecule type" value="Genomic_DNA"/>
</dbReference>
<evidence type="ECO:0000256" key="2">
    <source>
        <dbReference type="ARBA" id="ARBA00009765"/>
    </source>
</evidence>
<keyword evidence="11 14" id="KW-0472">Membrane</keyword>
<keyword evidence="7" id="KW-0809">Transit peptide</keyword>
<evidence type="ECO:0000256" key="6">
    <source>
        <dbReference type="ARBA" id="ARBA00022842"/>
    </source>
</evidence>
<sequence length="446" mass="51150">MSSVLGRLTRDVQSHLRYTSKTLRHHLRWNSSQTTPFKPIAAAQHPFLVKPVTPHESYVSCTIFNERGDVTAVSHKFPKWEFLQKYGLYPRDLRKIDSSSIDVIPSFVIKPKCILVNLLHIKAMIQKDKVFVFDTANPDAATKLGVLMYDLESKLSQRNATHQGKSISYQENYEHRALESILINVMTCLETEYKYHHSVCGMILNDLENQIDRDKLRDLLIKSKNLTAFAQKSVLLRDLLDELLESDEDLAGMYLSEKKLPDADDHSDLEMLLETYYKQCDEYVQQSEALIQDIKSTEEIVNIILDANRNSLLLFELKVTVYTLGFTVATLVPAFYGMNLKNFIEESNWGFASVVGVSTLAALLVTISNMRALRSVTRLTLLNNHTGAHNTKHLANAKMALDKEIPTFWSRWKTSAKVLWSGREVLYKDGSKRDMIWKWLVDDDKK</sequence>
<evidence type="ECO:0000256" key="1">
    <source>
        <dbReference type="ARBA" id="ARBA00004448"/>
    </source>
</evidence>
<evidence type="ECO:0000256" key="4">
    <source>
        <dbReference type="ARBA" id="ARBA00022692"/>
    </source>
</evidence>
<dbReference type="Gene3D" id="1.20.58.340">
    <property type="entry name" value="Magnesium transport protein CorA, transmembrane region"/>
    <property type="match status" value="1"/>
</dbReference>
<dbReference type="InterPro" id="IPR045863">
    <property type="entry name" value="CorA_TM1_TM2"/>
</dbReference>
<evidence type="ECO:0000256" key="13">
    <source>
        <dbReference type="ARBA" id="ARBA00046701"/>
    </source>
</evidence>
<comment type="function">
    <text evidence="12">High-conductance magnesium-selective channel that mediates the influx of magnesium into the mitochondrial matrix. Essential for the splicing of mRNA group II introns in mitochondria by affecting mitochondrial magnesium concentrations, which are critical for group II intron splicing. It also suppresses a variety of mitochondrial intron mutations and its absence may disturb the assembly of mitochondrial membrane complexes.</text>
</comment>
<comment type="subcellular location">
    <subcellularLocation>
        <location evidence="1 14">Mitochondrion inner membrane</location>
        <topology evidence="1 14">Multi-pass membrane protein</topology>
    </subcellularLocation>
</comment>
<evidence type="ECO:0000256" key="8">
    <source>
        <dbReference type="ARBA" id="ARBA00022989"/>
    </source>
</evidence>
<keyword evidence="9 14" id="KW-0406">Ion transport</keyword>
<dbReference type="PANTHER" id="PTHR13890:SF27">
    <property type="entry name" value="MAGNESIUM TRANSPORTER MRS2, MITOCHONDRIAL"/>
    <property type="match status" value="1"/>
</dbReference>
<keyword evidence="3 14" id="KW-0813">Transport</keyword>
<dbReference type="SUPFAM" id="SSF144083">
    <property type="entry name" value="Magnesium transport protein CorA, transmembrane region"/>
    <property type="match status" value="1"/>
</dbReference>
<comment type="subunit">
    <text evidence="13">Homopentamer. Forms homooligomers. Interacts with MFM1.</text>
</comment>